<reference evidence="2 3" key="1">
    <citation type="journal article" date="2009" name="Science">
        <title>Green evolution and dynamic adaptations revealed by genomes of the marine picoeukaryotes Micromonas.</title>
        <authorList>
            <person name="Worden A.Z."/>
            <person name="Lee J.H."/>
            <person name="Mock T."/>
            <person name="Rouze P."/>
            <person name="Simmons M.P."/>
            <person name="Aerts A.L."/>
            <person name="Allen A.E."/>
            <person name="Cuvelier M.L."/>
            <person name="Derelle E."/>
            <person name="Everett M.V."/>
            <person name="Foulon E."/>
            <person name="Grimwood J."/>
            <person name="Gundlach H."/>
            <person name="Henrissat B."/>
            <person name="Napoli C."/>
            <person name="McDonald S.M."/>
            <person name="Parker M.S."/>
            <person name="Rombauts S."/>
            <person name="Salamov A."/>
            <person name="Von Dassow P."/>
            <person name="Badger J.H."/>
            <person name="Coutinho P.M."/>
            <person name="Demir E."/>
            <person name="Dubchak I."/>
            <person name="Gentemann C."/>
            <person name="Eikrem W."/>
            <person name="Gready J.E."/>
            <person name="John U."/>
            <person name="Lanier W."/>
            <person name="Lindquist E.A."/>
            <person name="Lucas S."/>
            <person name="Mayer K.F."/>
            <person name="Moreau H."/>
            <person name="Not F."/>
            <person name="Otillar R."/>
            <person name="Panaud O."/>
            <person name="Pangilinan J."/>
            <person name="Paulsen I."/>
            <person name="Piegu B."/>
            <person name="Poliakov A."/>
            <person name="Robbens S."/>
            <person name="Schmutz J."/>
            <person name="Toulza E."/>
            <person name="Wyss T."/>
            <person name="Zelensky A."/>
            <person name="Zhou K."/>
            <person name="Armbrust E.V."/>
            <person name="Bhattacharya D."/>
            <person name="Goodenough U.W."/>
            <person name="Van de Peer Y."/>
            <person name="Grigoriev I.V."/>
        </authorList>
    </citation>
    <scope>NUCLEOTIDE SEQUENCE [LARGE SCALE GENOMIC DNA]</scope>
    <source>
        <strain evidence="2 3">CCMP1545</strain>
    </source>
</reference>
<feature type="compositionally biased region" description="Polar residues" evidence="1">
    <location>
        <begin position="345"/>
        <end position="356"/>
    </location>
</feature>
<evidence type="ECO:0000256" key="1">
    <source>
        <dbReference type="SAM" id="MobiDB-lite"/>
    </source>
</evidence>
<dbReference type="KEGG" id="mpp:MICPUCDRAFT_61125"/>
<gene>
    <name evidence="2" type="ORF">MICPUCDRAFT_61125</name>
</gene>
<dbReference type="EMBL" id="GG663735">
    <property type="protein sequence ID" value="EEH60619.1"/>
    <property type="molecule type" value="Genomic_DNA"/>
</dbReference>
<feature type="compositionally biased region" description="Pro residues" evidence="1">
    <location>
        <begin position="357"/>
        <end position="367"/>
    </location>
</feature>
<accession>C1MGR7</accession>
<protein>
    <submittedName>
        <fullName evidence="2">Predicted protein</fullName>
    </submittedName>
</protein>
<sequence>MPLPIGVIGGPNRSAFGVDEVKYWRVAKTPAEIWLEKDEYLGGYEPDLVSYLPLEEGCGNTTADRADAAKTAGRGVWRLNKPNGDWYPARGARYPTVDPTFKCAKLAAVFPSVVPPQGGTIVTLYGSGFERPGPPLALHLNATPGPVLENHTNVAAECRFSYRGEDSPNVTRWTRAFVKSDDVVMCEVPPALDARRGNVSDVEWYPSGASTVEFCNPAFGCCSAPSSLSAPHVKRMSPANYTPPSAVADPSDHAAITYRTAVATSMSPSHAGARSGALLTIRGRGFVSGDGAEPGTRGSGRAFNRGGAGVEGDAGGEVGQSGETYCRFTVFGGGAPGVGGGMVDNTRQNAGISSVTPAPPPLPPPPSASASLARETASKLSSTEAAEALRKAGRNRAPPPRGTGRLTTTATVVNGATLTCELPAFPAAFLPTGSRISAIVTVVLNGGSHEVRVPDVVLIAAPEAPGPNLALAPDSPFIRAPTALRDAGAAHGPTNRASAFPAISILGDAAGGASVVIVAPDPAVGPGAATRDPRDDASGGGGGGRRAATPTRAFPDRWGGADDVVYGATLADGNHTWFTLGGFLDAACAFGTIRPVHARPFGARAAECIAPAKPRDGGGGVPFAATLFASAARYERVAAPALSPGTETETDDFNTPSVTFEWTTPIELVAAVPGVLHVESPHFGVGRDGGGFLHAYGANLPSVAATATCQYAYNRTGAIAFEFEDAEEEHLRGGPGFHASFVALNASARGGALAATARNETSAIRCAPPFRERGGFVAVSVDVDVRVARGLDGGGAIAVGAGGGSGRAISGASTLGGRGDAQALVMLRVDAEVWSLASAPGPNDGGWLLKLLG</sequence>
<dbReference type="Proteomes" id="UP000001876">
    <property type="component" value="Unassembled WGS sequence"/>
</dbReference>
<dbReference type="AlphaFoldDB" id="C1MGR7"/>
<evidence type="ECO:0000313" key="3">
    <source>
        <dbReference type="Proteomes" id="UP000001876"/>
    </source>
</evidence>
<feature type="region of interest" description="Disordered" evidence="1">
    <location>
        <begin position="289"/>
        <end position="316"/>
    </location>
</feature>
<feature type="non-terminal residue" evidence="2">
    <location>
        <position position="853"/>
    </location>
</feature>
<feature type="region of interest" description="Disordered" evidence="1">
    <location>
        <begin position="343"/>
        <end position="406"/>
    </location>
</feature>
<dbReference type="RefSeq" id="XP_003055367.1">
    <property type="nucleotide sequence ID" value="XM_003055321.1"/>
</dbReference>
<organism evidence="3">
    <name type="scientific">Micromonas pusilla (strain CCMP1545)</name>
    <name type="common">Picoplanktonic green alga</name>
    <dbReference type="NCBI Taxonomy" id="564608"/>
    <lineage>
        <taxon>Eukaryota</taxon>
        <taxon>Viridiplantae</taxon>
        <taxon>Chlorophyta</taxon>
        <taxon>Mamiellophyceae</taxon>
        <taxon>Mamiellales</taxon>
        <taxon>Mamiellaceae</taxon>
        <taxon>Micromonas</taxon>
    </lineage>
</organism>
<name>C1MGR7_MICPC</name>
<keyword evidence="3" id="KW-1185">Reference proteome</keyword>
<evidence type="ECO:0000313" key="2">
    <source>
        <dbReference type="EMBL" id="EEH60619.1"/>
    </source>
</evidence>
<dbReference type="OrthoDB" id="89765at2759"/>
<proteinExistence type="predicted"/>
<feature type="compositionally biased region" description="Gly residues" evidence="1">
    <location>
        <begin position="306"/>
        <end position="316"/>
    </location>
</feature>
<dbReference type="GeneID" id="9681250"/>
<feature type="region of interest" description="Disordered" evidence="1">
    <location>
        <begin position="524"/>
        <end position="554"/>
    </location>
</feature>
<dbReference type="eggNOG" id="ENOG502QS37">
    <property type="taxonomic scope" value="Eukaryota"/>
</dbReference>